<evidence type="ECO:0000256" key="1">
    <source>
        <dbReference type="SAM" id="SignalP"/>
    </source>
</evidence>
<evidence type="ECO:0000313" key="2">
    <source>
        <dbReference type="EMBL" id="AHH11171.1"/>
    </source>
</evidence>
<geneLocation type="plasmid" evidence="2 3">
    <name>unnamed</name>
</geneLocation>
<dbReference type="Proteomes" id="UP000019330">
    <property type="component" value="Plasmid unnamed"/>
</dbReference>
<dbReference type="EMBL" id="CP005746">
    <property type="protein sequence ID" value="AHH11171.1"/>
    <property type="molecule type" value="Genomic_DNA"/>
</dbReference>
<sequence length="276" mass="30620">MKHKIFIFFILTSLILLACSQGTTKTDGDQAKLTQEEASKQCIINHVSEQLSPITKIMEIHNDATKAEMPSLLEANGLFGVTKYKNKAGADTLYNANDDESKKNRKEVYLALEYSERLINDFAVLANRMAAVNDNSINTALTTIVNKMSEYARAYYKSTVLERIRKLNEEDANKLSELSLDDLKKLKTNLDTIETSHRNLQHAVMAIKQDYDDDIEVGTVPAGGAGGAGGAAARHRLKTNATATETADYFVGKKDQFENDLNNLIKAVNEVNKLLK</sequence>
<dbReference type="AlphaFoldDB" id="W5T1M8"/>
<evidence type="ECO:0000313" key="3">
    <source>
        <dbReference type="Proteomes" id="UP000019330"/>
    </source>
</evidence>
<dbReference type="Gene3D" id="1.10.3160.10">
    <property type="entry name" value="Bbcrasp-1"/>
    <property type="match status" value="1"/>
</dbReference>
<dbReference type="PROSITE" id="PS51257">
    <property type="entry name" value="PROKAR_LIPOPROTEIN"/>
    <property type="match status" value="1"/>
</dbReference>
<gene>
    <name evidence="2" type="ORF">BCO_0028100</name>
</gene>
<feature type="signal peptide" evidence="1">
    <location>
        <begin position="1"/>
        <end position="18"/>
    </location>
</feature>
<dbReference type="Pfam" id="PF05714">
    <property type="entry name" value="PFam54_60"/>
    <property type="match status" value="1"/>
</dbReference>
<reference evidence="2" key="1">
    <citation type="submission" date="2013-04" db="EMBL/GenBank/DDBJ databases">
        <title>Comparative Genomics of Relapsing Fever Spirochetes.</title>
        <authorList>
            <person name="Schwan T.G."/>
            <person name="Raffel S.J."/>
            <person name="Porcella S.F."/>
            <person name="Martens C.A."/>
            <person name="Bruno D.P."/>
            <person name="Ricklefs S.M."/>
            <person name="Barbian K.B."/>
        </authorList>
    </citation>
    <scope>NUCLEOTIDE SEQUENCE</scope>
    <source>
        <strain evidence="2">Co53</strain>
        <plasmid evidence="2">unnamed</plasmid>
    </source>
</reference>
<dbReference type="HOGENOM" id="CLU_062986_0_1_12"/>
<organism evidence="2">
    <name type="scientific">Borrelia coriaceae ATCC 43381</name>
    <dbReference type="NCBI Taxonomy" id="1408429"/>
    <lineage>
        <taxon>Bacteria</taxon>
        <taxon>Pseudomonadati</taxon>
        <taxon>Spirochaetota</taxon>
        <taxon>Spirochaetia</taxon>
        <taxon>Spirochaetales</taxon>
        <taxon>Borreliaceae</taxon>
        <taxon>Borrelia</taxon>
    </lineage>
</organism>
<accession>W5T1M8</accession>
<keyword evidence="3" id="KW-1185">Reference proteome</keyword>
<protein>
    <submittedName>
        <fullName evidence="2">Putative membrane spanning protein</fullName>
    </submittedName>
</protein>
<dbReference type="InterPro" id="IPR008421">
    <property type="entry name" value="Borrelia_lipoprotein_PFam54/60"/>
</dbReference>
<name>W5T1M8_9SPIR</name>
<proteinExistence type="predicted"/>
<keyword evidence="1" id="KW-0732">Signal</keyword>
<feature type="chain" id="PRO_5004872967" evidence="1">
    <location>
        <begin position="19"/>
        <end position="276"/>
    </location>
</feature>
<dbReference type="RefSeq" id="WP_025408519.1">
    <property type="nucleotide sequence ID" value="NZ_CP005746.1"/>
</dbReference>
<keyword evidence="2" id="KW-0614">Plasmid</keyword>